<dbReference type="Pfam" id="PF03755">
    <property type="entry name" value="YicC-like_N"/>
    <property type="match status" value="1"/>
</dbReference>
<gene>
    <name evidence="10" type="ORF">C1O66_20910</name>
</gene>
<comment type="caution">
    <text evidence="10">The sequence shown here is derived from an EMBL/GenBank/DDBJ whole genome shotgun (WGS) entry which is preliminary data.</text>
</comment>
<evidence type="ECO:0000256" key="1">
    <source>
        <dbReference type="ARBA" id="ARBA00001968"/>
    </source>
</evidence>
<feature type="domain" description="Endoribonuclease YicC-like N-terminal" evidence="8">
    <location>
        <begin position="3"/>
        <end position="171"/>
    </location>
</feature>
<feature type="domain" description="Endoribonuclease YicC-like C-terminal" evidence="9">
    <location>
        <begin position="192"/>
        <end position="315"/>
    </location>
</feature>
<dbReference type="AlphaFoldDB" id="A0A2N8KRU3"/>
<evidence type="ECO:0000256" key="6">
    <source>
        <dbReference type="SAM" id="Coils"/>
    </source>
</evidence>
<sequence>MPVYSMTGYASVSSQPTAPSENTGSPNATSSAAASPSGASVTVELRSVNGRFLDLGFRMPEDLRGLEPALRELLTAKLKRGKVELRINTQRESEGNWPQPQSDQLNKLARLEGTVQNWLPKAQPLTVHEALIWCKGGGSAPEKLDEAALEAARQCVSGLLEAREREGEKLVAILMERIEHLRTLADAAEPMLPAIVQRQQQRFLERWQEALASTGAAQTIPEENLRERALNEAAAYAIRIDVAEELARLRAHLEEIARLLKKGGEIGKRLDFLIQELHREANTLGSKAAALELTNISVEMKVAVEQLREQVQNIE</sequence>
<accession>A0A2N8KRU3</accession>
<dbReference type="GO" id="GO:0016787">
    <property type="term" value="F:hydrolase activity"/>
    <property type="evidence" value="ECO:0007669"/>
    <property type="project" value="UniProtKB-KW"/>
</dbReference>
<dbReference type="NCBIfam" id="TIGR00255">
    <property type="entry name" value="YicC/YloC family endoribonuclease"/>
    <property type="match status" value="1"/>
</dbReference>
<protein>
    <submittedName>
        <fullName evidence="10">YicC family protein</fullName>
    </submittedName>
</protein>
<dbReference type="OrthoDB" id="9771229at2"/>
<dbReference type="RefSeq" id="WP_102769956.1">
    <property type="nucleotide sequence ID" value="NZ_POSP01000004.1"/>
</dbReference>
<evidence type="ECO:0000256" key="2">
    <source>
        <dbReference type="ARBA" id="ARBA00022722"/>
    </source>
</evidence>
<name>A0A2N8KRU3_9BURK</name>
<keyword evidence="4" id="KW-0378">Hydrolase</keyword>
<dbReference type="InterPro" id="IPR005229">
    <property type="entry name" value="YicC/YloC-like"/>
</dbReference>
<comment type="similarity">
    <text evidence="5">Belongs to the YicC/YloC family.</text>
</comment>
<dbReference type="InterPro" id="IPR013551">
    <property type="entry name" value="YicC-like_C"/>
</dbReference>
<evidence type="ECO:0000313" key="11">
    <source>
        <dbReference type="Proteomes" id="UP000235916"/>
    </source>
</evidence>
<dbReference type="PANTHER" id="PTHR30636:SF3">
    <property type="entry name" value="UPF0701 PROTEIN YICC"/>
    <property type="match status" value="1"/>
</dbReference>
<comment type="cofactor">
    <cofactor evidence="1">
        <name>a divalent metal cation</name>
        <dbReference type="ChEBI" id="CHEBI:60240"/>
    </cofactor>
</comment>
<dbReference type="InterPro" id="IPR013527">
    <property type="entry name" value="YicC-like_N"/>
</dbReference>
<proteinExistence type="inferred from homology"/>
<dbReference type="EMBL" id="POSP01000004">
    <property type="protein sequence ID" value="PND36181.1"/>
    <property type="molecule type" value="Genomic_DNA"/>
</dbReference>
<evidence type="ECO:0000256" key="4">
    <source>
        <dbReference type="ARBA" id="ARBA00022801"/>
    </source>
</evidence>
<evidence type="ECO:0000256" key="7">
    <source>
        <dbReference type="SAM" id="MobiDB-lite"/>
    </source>
</evidence>
<keyword evidence="3" id="KW-0255">Endonuclease</keyword>
<feature type="compositionally biased region" description="Low complexity" evidence="7">
    <location>
        <begin position="22"/>
        <end position="39"/>
    </location>
</feature>
<dbReference type="PANTHER" id="PTHR30636">
    <property type="entry name" value="UPF0701 PROTEIN YICC"/>
    <property type="match status" value="1"/>
</dbReference>
<evidence type="ECO:0000259" key="8">
    <source>
        <dbReference type="Pfam" id="PF03755"/>
    </source>
</evidence>
<feature type="region of interest" description="Disordered" evidence="7">
    <location>
        <begin position="1"/>
        <end position="39"/>
    </location>
</feature>
<dbReference type="Pfam" id="PF08340">
    <property type="entry name" value="YicC-like_C"/>
    <property type="match status" value="1"/>
</dbReference>
<dbReference type="Proteomes" id="UP000235916">
    <property type="component" value="Unassembled WGS sequence"/>
</dbReference>
<keyword evidence="2" id="KW-0540">Nuclease</keyword>
<evidence type="ECO:0000256" key="5">
    <source>
        <dbReference type="ARBA" id="ARBA00035648"/>
    </source>
</evidence>
<dbReference type="GO" id="GO:0004521">
    <property type="term" value="F:RNA endonuclease activity"/>
    <property type="evidence" value="ECO:0007669"/>
    <property type="project" value="InterPro"/>
</dbReference>
<reference evidence="10 11" key="1">
    <citation type="submission" date="2018-01" db="EMBL/GenBank/DDBJ databases">
        <title>Draft genome sequence of Paucibacter aquatile CR182 isolated from freshwater of the Nakdong River.</title>
        <authorList>
            <person name="Choi A."/>
            <person name="Chung E.J."/>
        </authorList>
    </citation>
    <scope>NUCLEOTIDE SEQUENCE [LARGE SCALE GENOMIC DNA]</scope>
    <source>
        <strain evidence="10 11">CR182</strain>
    </source>
</reference>
<feature type="coiled-coil region" evidence="6">
    <location>
        <begin position="242"/>
        <end position="294"/>
    </location>
</feature>
<evidence type="ECO:0000256" key="3">
    <source>
        <dbReference type="ARBA" id="ARBA00022759"/>
    </source>
</evidence>
<organism evidence="10 11">
    <name type="scientific">Kinneretia aquatilis</name>
    <dbReference type="NCBI Taxonomy" id="2070761"/>
    <lineage>
        <taxon>Bacteria</taxon>
        <taxon>Pseudomonadati</taxon>
        <taxon>Pseudomonadota</taxon>
        <taxon>Betaproteobacteria</taxon>
        <taxon>Burkholderiales</taxon>
        <taxon>Sphaerotilaceae</taxon>
        <taxon>Roseateles</taxon>
    </lineage>
</organism>
<evidence type="ECO:0000259" key="9">
    <source>
        <dbReference type="Pfam" id="PF08340"/>
    </source>
</evidence>
<evidence type="ECO:0000313" key="10">
    <source>
        <dbReference type="EMBL" id="PND36181.1"/>
    </source>
</evidence>
<feature type="compositionally biased region" description="Polar residues" evidence="7">
    <location>
        <begin position="8"/>
        <end position="21"/>
    </location>
</feature>
<keyword evidence="6" id="KW-0175">Coiled coil</keyword>
<keyword evidence="11" id="KW-1185">Reference proteome</keyword>